<dbReference type="EMBL" id="CP022111">
    <property type="protein sequence ID" value="ASG22720.1"/>
    <property type="molecule type" value="Genomic_DNA"/>
</dbReference>
<evidence type="ECO:0000313" key="2">
    <source>
        <dbReference type="EMBL" id="ASG22720.1"/>
    </source>
</evidence>
<dbReference type="KEGG" id="nao:Y958_17565"/>
<evidence type="ECO:0000256" key="1">
    <source>
        <dbReference type="SAM" id="Phobius"/>
    </source>
</evidence>
<keyword evidence="1" id="KW-0472">Membrane</keyword>
<keyword evidence="3" id="KW-1185">Reference proteome</keyword>
<gene>
    <name evidence="2" type="ORF">Y958_17565</name>
</gene>
<accession>A0A248JW16</accession>
<organism evidence="2 3">
    <name type="scientific">Nitrospirillum viridazoti CBAmc</name>
    <dbReference type="NCBI Taxonomy" id="1441467"/>
    <lineage>
        <taxon>Bacteria</taxon>
        <taxon>Pseudomonadati</taxon>
        <taxon>Pseudomonadota</taxon>
        <taxon>Alphaproteobacteria</taxon>
        <taxon>Rhodospirillales</taxon>
        <taxon>Azospirillaceae</taxon>
        <taxon>Nitrospirillum</taxon>
        <taxon>Nitrospirillum viridazoti</taxon>
    </lineage>
</organism>
<sequence length="85" mass="9114">MSPSIYLLTLLLFFGTFVLIFGFKYFSAAVAARAKLETEAGYRALAERAIAAQAETRAALAALTGDMAKLAASLAAVERILREVE</sequence>
<name>A0A248JW16_9PROT</name>
<dbReference type="Proteomes" id="UP000197153">
    <property type="component" value="Chromosome 2"/>
</dbReference>
<dbReference type="AlphaFoldDB" id="A0A248JW16"/>
<dbReference type="RefSeq" id="WP_088873270.1">
    <property type="nucleotide sequence ID" value="NZ_CP022111.1"/>
</dbReference>
<keyword evidence="1" id="KW-1133">Transmembrane helix</keyword>
<feature type="transmembrane region" description="Helical" evidence="1">
    <location>
        <begin position="6"/>
        <end position="26"/>
    </location>
</feature>
<keyword evidence="1" id="KW-0812">Transmembrane</keyword>
<reference evidence="2 3" key="1">
    <citation type="submission" date="2017-06" db="EMBL/GenBank/DDBJ databases">
        <title>Complete genome sequence of Nitrospirillum amazonense strain CBAmC, an endophytic nitrogen-fixing and plant growth-promoting bacterium, isolated from sugarcane.</title>
        <authorList>
            <person name="Schwab S."/>
            <person name="dos Santos Teixeira K.R."/>
            <person name="Simoes Araujo J.L."/>
            <person name="Soares Vidal M."/>
            <person name="Borges de Freitas H.R."/>
            <person name="Rivello Crivelaro A.L."/>
            <person name="Bueno de Camargo Nunes A."/>
            <person name="dos Santos C.M."/>
            <person name="Palmeira da Silva Rosa D."/>
            <person name="da Silva Padilha D."/>
            <person name="da Silva E."/>
            <person name="Araujo Terra L."/>
            <person name="Soares Mendes V."/>
            <person name="Farinelli L."/>
            <person name="Magalhaes Cruz L."/>
            <person name="Baldani J.I."/>
        </authorList>
    </citation>
    <scope>NUCLEOTIDE SEQUENCE [LARGE SCALE GENOMIC DNA]</scope>
    <source>
        <strain evidence="2 3">CBAmC</strain>
    </source>
</reference>
<protein>
    <submittedName>
        <fullName evidence="2">Uncharacterized protein</fullName>
    </submittedName>
</protein>
<proteinExistence type="predicted"/>
<evidence type="ECO:0000313" key="3">
    <source>
        <dbReference type="Proteomes" id="UP000197153"/>
    </source>
</evidence>